<dbReference type="PANTHER" id="PTHR40448">
    <property type="entry name" value="TWO-COMPONENT SENSOR HISTIDINE KINASE"/>
    <property type="match status" value="1"/>
</dbReference>
<dbReference type="STRING" id="99656.SAMN05421659_11736"/>
<feature type="transmembrane region" description="Helical" evidence="1">
    <location>
        <begin position="193"/>
        <end position="211"/>
    </location>
</feature>
<evidence type="ECO:0000259" key="2">
    <source>
        <dbReference type="Pfam" id="PF14501"/>
    </source>
</evidence>
<dbReference type="SUPFAM" id="SSF55874">
    <property type="entry name" value="ATPase domain of HSP90 chaperone/DNA topoisomerase II/histidine kinase"/>
    <property type="match status" value="1"/>
</dbReference>
<dbReference type="AlphaFoldDB" id="A0A1I0RK11"/>
<feature type="domain" description="Sensor histidine kinase NatK-like C-terminal" evidence="2">
    <location>
        <begin position="333"/>
        <end position="432"/>
    </location>
</feature>
<dbReference type="Proteomes" id="UP000199701">
    <property type="component" value="Unassembled WGS sequence"/>
</dbReference>
<keyword evidence="1" id="KW-1133">Transmembrane helix</keyword>
<keyword evidence="1" id="KW-0472">Membrane</keyword>
<dbReference type="GO" id="GO:0042802">
    <property type="term" value="F:identical protein binding"/>
    <property type="evidence" value="ECO:0007669"/>
    <property type="project" value="TreeGrafter"/>
</dbReference>
<feature type="transmembrane region" description="Helical" evidence="1">
    <location>
        <begin position="6"/>
        <end position="25"/>
    </location>
</feature>
<dbReference type="Gene3D" id="3.30.565.10">
    <property type="entry name" value="Histidine kinase-like ATPase, C-terminal domain"/>
    <property type="match status" value="1"/>
</dbReference>
<evidence type="ECO:0000256" key="1">
    <source>
        <dbReference type="SAM" id="Phobius"/>
    </source>
</evidence>
<keyword evidence="4" id="KW-1185">Reference proteome</keyword>
<dbReference type="OrthoDB" id="9813149at2"/>
<dbReference type="InterPro" id="IPR036890">
    <property type="entry name" value="HATPase_C_sf"/>
</dbReference>
<feature type="transmembrane region" description="Helical" evidence="1">
    <location>
        <begin position="163"/>
        <end position="181"/>
    </location>
</feature>
<dbReference type="InterPro" id="IPR032834">
    <property type="entry name" value="NatK-like_C"/>
</dbReference>
<name>A0A1I0RK11_9FIRM</name>
<accession>A0A1I0RK11</accession>
<gene>
    <name evidence="3" type="ORF">SAMN05421659_11736</name>
</gene>
<keyword evidence="1" id="KW-0812">Transmembrane</keyword>
<evidence type="ECO:0000313" key="3">
    <source>
        <dbReference type="EMBL" id="SEW41362.1"/>
    </source>
</evidence>
<organism evidence="3 4">
    <name type="scientific">[Clostridium] fimetarium</name>
    <dbReference type="NCBI Taxonomy" id="99656"/>
    <lineage>
        <taxon>Bacteria</taxon>
        <taxon>Bacillati</taxon>
        <taxon>Bacillota</taxon>
        <taxon>Clostridia</taxon>
        <taxon>Lachnospirales</taxon>
        <taxon>Lachnospiraceae</taxon>
    </lineage>
</organism>
<dbReference type="Pfam" id="PF14501">
    <property type="entry name" value="HATPase_c_5"/>
    <property type="match status" value="1"/>
</dbReference>
<feature type="transmembrane region" description="Helical" evidence="1">
    <location>
        <begin position="84"/>
        <end position="110"/>
    </location>
</feature>
<sequence>MAIIQAIFIVFLEILYCTLFLEIFLERRINKYKFIKQYGLIFMTLAVVIISIELNGNIALKELITILFVSSTMLGIYKSRIMKMLFLISIYFGILLGIDYLALTTIKYIIPAATITYLDNPIYGTIFVLLCKTLVFVAIMVIKKNWDINNSLSLLSDSQWLRFIYFPIMSIIALCAMLINFDKEISETASNTLLIIAFGLVIMNLMVFYLMRDIIGREKLIQSDKIFKERMKNQTNMYRSMSDDFEIQRKRIHEYNNQIGCIEGMLLNKNVEQALDYVVKITGGLKKEINAIDTNNVIINAIINSKYKEAIDKNIVMVIKVNDLSECVIVDEDIVIILSNLLNNAIEACEKIIEKRIIWLKFVIEENMTIISVKNTAEEDVEIIDGALITTKENKTEHGLGVKNIKESVEKYKGSYTLQGQGGYFFFGIIIPIIA</sequence>
<feature type="transmembrane region" description="Helical" evidence="1">
    <location>
        <begin position="122"/>
        <end position="142"/>
    </location>
</feature>
<reference evidence="3 4" key="1">
    <citation type="submission" date="2016-10" db="EMBL/GenBank/DDBJ databases">
        <authorList>
            <person name="de Groot N.N."/>
        </authorList>
    </citation>
    <scope>NUCLEOTIDE SEQUENCE [LARGE SCALE GENOMIC DNA]</scope>
    <source>
        <strain evidence="3 4">DSM 9179</strain>
    </source>
</reference>
<dbReference type="EMBL" id="FOJI01000017">
    <property type="protein sequence ID" value="SEW41362.1"/>
    <property type="molecule type" value="Genomic_DNA"/>
</dbReference>
<evidence type="ECO:0000313" key="4">
    <source>
        <dbReference type="Proteomes" id="UP000199701"/>
    </source>
</evidence>
<dbReference type="PANTHER" id="PTHR40448:SF1">
    <property type="entry name" value="TWO-COMPONENT SENSOR HISTIDINE KINASE"/>
    <property type="match status" value="1"/>
</dbReference>
<protein>
    <submittedName>
        <fullName evidence="3">GHKL domain-containing protein</fullName>
    </submittedName>
</protein>
<proteinExistence type="predicted"/>
<dbReference type="RefSeq" id="WP_092456674.1">
    <property type="nucleotide sequence ID" value="NZ_FOJI01000017.1"/>
</dbReference>
<feature type="transmembrane region" description="Helical" evidence="1">
    <location>
        <begin position="34"/>
        <end position="52"/>
    </location>
</feature>